<sequence length="418" mass="41764">MVPPRRRLFAIPAAVVLVAGAAGLTAVAPAAQAAPVEHEVSCQPPFAGGPTFTWKPKVELSVSPPKQNIYKVGEEVTVTWHWAAPPRNPWAWVDILPNVETPKATVRLSNAQVGDIRLTGPAKHPGAGPAQPLPVADLTGKFTLATEGRIDLAPGAYVLEQPLIRDSPCTPVHPDRLPVSTSIQVGTPPTSGPGTGGPGGAGGSGNPSAGGSAGSGGTPSAPPPSGAASDPATGAIGDPTPGGPGAGVPSEGITPPPGVPPLPPAGQVPQTPADAVAGPLFMRQNSAGVTMPEFRPGDATQELEGRLNPVTIQDRRGSTLGWTLTAQSSDFVGQGGEVVPARRLTWIPACTTVEGPPAAVGTGVPGTVGGDAEVLCRQNPSTGAVTGGAFEANALLSLSLPGGTRSEAYTGNLTLSLS</sequence>
<evidence type="ECO:0000313" key="3">
    <source>
        <dbReference type="EMBL" id="OPC82656.1"/>
    </source>
</evidence>
<keyword evidence="4" id="KW-1185">Reference proteome</keyword>
<gene>
    <name evidence="3" type="ORF">B4N89_18435</name>
</gene>
<accession>A0A1T3P0L2</accession>
<keyword evidence="2" id="KW-0732">Signal</keyword>
<feature type="signal peptide" evidence="2">
    <location>
        <begin position="1"/>
        <end position="33"/>
    </location>
</feature>
<dbReference type="RefSeq" id="WP_078976922.1">
    <property type="nucleotide sequence ID" value="NZ_MWQN01000001.1"/>
</dbReference>
<feature type="compositionally biased region" description="Gly residues" evidence="1">
    <location>
        <begin position="193"/>
        <end position="205"/>
    </location>
</feature>
<dbReference type="InterPro" id="IPR006311">
    <property type="entry name" value="TAT_signal"/>
</dbReference>
<comment type="caution">
    <text evidence="3">The sequence shown here is derived from an EMBL/GenBank/DDBJ whole genome shotgun (WGS) entry which is preliminary data.</text>
</comment>
<organism evidence="3 4">
    <name type="scientific">Embleya scabrispora</name>
    <dbReference type="NCBI Taxonomy" id="159449"/>
    <lineage>
        <taxon>Bacteria</taxon>
        <taxon>Bacillati</taxon>
        <taxon>Actinomycetota</taxon>
        <taxon>Actinomycetes</taxon>
        <taxon>Kitasatosporales</taxon>
        <taxon>Streptomycetaceae</taxon>
        <taxon>Embleya</taxon>
    </lineage>
</organism>
<proteinExistence type="predicted"/>
<dbReference type="OrthoDB" id="4350149at2"/>
<dbReference type="STRING" id="159449.B4N89_18435"/>
<reference evidence="3 4" key="1">
    <citation type="submission" date="2017-03" db="EMBL/GenBank/DDBJ databases">
        <title>Draft genome sequence of Streptomyces scabrisporus NF3, endophyte isolated from Amphipterygium adstringens.</title>
        <authorList>
            <person name="Vazquez M."/>
            <person name="Ceapa C.D."/>
            <person name="Rodriguez Luna D."/>
            <person name="Sanchez Esquivel S."/>
        </authorList>
    </citation>
    <scope>NUCLEOTIDE SEQUENCE [LARGE SCALE GENOMIC DNA]</scope>
    <source>
        <strain evidence="3 4">NF3</strain>
    </source>
</reference>
<protein>
    <recommendedName>
        <fullName evidence="5">WxL domain-containing protein</fullName>
    </recommendedName>
</protein>
<dbReference type="PROSITE" id="PS51318">
    <property type="entry name" value="TAT"/>
    <property type="match status" value="1"/>
</dbReference>
<evidence type="ECO:0000256" key="1">
    <source>
        <dbReference type="SAM" id="MobiDB-lite"/>
    </source>
</evidence>
<feature type="compositionally biased region" description="Pro residues" evidence="1">
    <location>
        <begin position="254"/>
        <end position="266"/>
    </location>
</feature>
<feature type="region of interest" description="Disordered" evidence="1">
    <location>
        <begin position="168"/>
        <end position="273"/>
    </location>
</feature>
<dbReference type="Proteomes" id="UP000190037">
    <property type="component" value="Unassembled WGS sequence"/>
</dbReference>
<evidence type="ECO:0000256" key="2">
    <source>
        <dbReference type="SAM" id="SignalP"/>
    </source>
</evidence>
<dbReference type="AlphaFoldDB" id="A0A1T3P0L2"/>
<dbReference type="EMBL" id="MWQN01000001">
    <property type="protein sequence ID" value="OPC82656.1"/>
    <property type="molecule type" value="Genomic_DNA"/>
</dbReference>
<name>A0A1T3P0L2_9ACTN</name>
<feature type="chain" id="PRO_5013204950" description="WxL domain-containing protein" evidence="2">
    <location>
        <begin position="34"/>
        <end position="418"/>
    </location>
</feature>
<evidence type="ECO:0008006" key="5">
    <source>
        <dbReference type="Google" id="ProtNLM"/>
    </source>
</evidence>
<evidence type="ECO:0000313" key="4">
    <source>
        <dbReference type="Proteomes" id="UP000190037"/>
    </source>
</evidence>
<feature type="compositionally biased region" description="Low complexity" evidence="1">
    <location>
        <begin position="226"/>
        <end position="235"/>
    </location>
</feature>